<dbReference type="SMART" id="SM00430">
    <property type="entry name" value="HOLI"/>
    <property type="match status" value="1"/>
</dbReference>
<keyword evidence="4 9" id="KW-0805">Transcription regulation</keyword>
<dbReference type="GO" id="GO:0004879">
    <property type="term" value="F:nuclear receptor activity"/>
    <property type="evidence" value="ECO:0000318"/>
    <property type="project" value="GO_Central"/>
</dbReference>
<evidence type="ECO:0000256" key="7">
    <source>
        <dbReference type="ARBA" id="ARBA00023170"/>
    </source>
</evidence>
<dbReference type="InterPro" id="IPR035500">
    <property type="entry name" value="NHR-like_dom_sf"/>
</dbReference>
<keyword evidence="3 9" id="KW-0862">Zinc</keyword>
<evidence type="ECO:0000256" key="6">
    <source>
        <dbReference type="ARBA" id="ARBA00023163"/>
    </source>
</evidence>
<dbReference type="PROSITE" id="PS00031">
    <property type="entry name" value="NUCLEAR_REC_DBD_1"/>
    <property type="match status" value="1"/>
</dbReference>
<evidence type="ECO:0000256" key="10">
    <source>
        <dbReference type="SAM" id="MobiDB-lite"/>
    </source>
</evidence>
<dbReference type="Gene3D" id="1.10.565.10">
    <property type="entry name" value="Retinoid X Receptor"/>
    <property type="match status" value="1"/>
</dbReference>
<dbReference type="SUPFAM" id="SSF48508">
    <property type="entry name" value="Nuclear receptor ligand-binding domain"/>
    <property type="match status" value="1"/>
</dbReference>
<dbReference type="CDD" id="cd07164">
    <property type="entry name" value="NR_DBD_PNR_like_1"/>
    <property type="match status" value="1"/>
</dbReference>
<evidence type="ECO:0000256" key="5">
    <source>
        <dbReference type="ARBA" id="ARBA00023125"/>
    </source>
</evidence>
<dbReference type="Proteomes" id="UP000007110">
    <property type="component" value="Unassembled WGS sequence"/>
</dbReference>
<dbReference type="GO" id="GO:0005634">
    <property type="term" value="C:nucleus"/>
    <property type="evidence" value="ECO:0007669"/>
    <property type="project" value="UniProtKB-SubCell"/>
</dbReference>
<dbReference type="OMA" id="PRLYAAH"/>
<dbReference type="Pfam" id="PF00105">
    <property type="entry name" value="zf-C4"/>
    <property type="match status" value="1"/>
</dbReference>
<evidence type="ECO:0000259" key="11">
    <source>
        <dbReference type="PROSITE" id="PS51030"/>
    </source>
</evidence>
<dbReference type="InParanoid" id="A0A7M7PLS7"/>
<dbReference type="InterPro" id="IPR001723">
    <property type="entry name" value="Nuclear_hrmn_rcpt"/>
</dbReference>
<evidence type="ECO:0000313" key="13">
    <source>
        <dbReference type="EnsemblMetazoa" id="XP_030853780"/>
    </source>
</evidence>
<dbReference type="EnsemblMetazoa" id="XM_030997920">
    <property type="protein sequence ID" value="XP_030853780"/>
    <property type="gene ID" value="LOC100894087"/>
</dbReference>
<keyword evidence="14" id="KW-1185">Reference proteome</keyword>
<feature type="compositionally biased region" description="Basic and acidic residues" evidence="10">
    <location>
        <begin position="49"/>
        <end position="60"/>
    </location>
</feature>
<dbReference type="SUPFAM" id="SSF57716">
    <property type="entry name" value="Glucocorticoid receptor-like (DNA-binding domain)"/>
    <property type="match status" value="1"/>
</dbReference>
<feature type="region of interest" description="Disordered" evidence="10">
    <location>
        <begin position="1"/>
        <end position="113"/>
    </location>
</feature>
<dbReference type="FunFam" id="1.10.565.10:FF:000052">
    <property type="entry name" value="Ultraspiracle nuclear receptor"/>
    <property type="match status" value="1"/>
</dbReference>
<feature type="domain" description="NR LBD" evidence="12">
    <location>
        <begin position="386"/>
        <end position="612"/>
    </location>
</feature>
<organism evidence="13 14">
    <name type="scientific">Strongylocentrotus purpuratus</name>
    <name type="common">Purple sea urchin</name>
    <dbReference type="NCBI Taxonomy" id="7668"/>
    <lineage>
        <taxon>Eukaryota</taxon>
        <taxon>Metazoa</taxon>
        <taxon>Echinodermata</taxon>
        <taxon>Eleutherozoa</taxon>
        <taxon>Echinozoa</taxon>
        <taxon>Echinoidea</taxon>
        <taxon>Euechinoidea</taxon>
        <taxon>Echinacea</taxon>
        <taxon>Camarodonta</taxon>
        <taxon>Echinidea</taxon>
        <taxon>Strongylocentrotidae</taxon>
        <taxon>Strongylocentrotus</taxon>
    </lineage>
</organism>
<evidence type="ECO:0000259" key="12">
    <source>
        <dbReference type="PROSITE" id="PS51843"/>
    </source>
</evidence>
<keyword evidence="8 9" id="KW-0539">Nucleus</keyword>
<dbReference type="RefSeq" id="XP_030853780.1">
    <property type="nucleotide sequence ID" value="XM_030997920.1"/>
</dbReference>
<evidence type="ECO:0000256" key="2">
    <source>
        <dbReference type="ARBA" id="ARBA00022771"/>
    </source>
</evidence>
<dbReference type="OrthoDB" id="10045640at2759"/>
<comment type="subcellular location">
    <subcellularLocation>
        <location evidence="9">Nucleus</location>
    </subcellularLocation>
</comment>
<dbReference type="InterPro" id="IPR050274">
    <property type="entry name" value="Nuclear_hormone_rcpt_NR2"/>
</dbReference>
<protein>
    <submittedName>
        <fullName evidence="13">Uncharacterized protein</fullName>
    </submittedName>
</protein>
<evidence type="ECO:0000256" key="8">
    <source>
        <dbReference type="ARBA" id="ARBA00023242"/>
    </source>
</evidence>
<dbReference type="PROSITE" id="PS51843">
    <property type="entry name" value="NR_LBD"/>
    <property type="match status" value="1"/>
</dbReference>
<accession>A0A7M7PLS7</accession>
<feature type="domain" description="Nuclear receptor" evidence="11">
    <location>
        <begin position="193"/>
        <end position="268"/>
    </location>
</feature>
<proteinExistence type="inferred from homology"/>
<dbReference type="Gene3D" id="3.30.50.10">
    <property type="entry name" value="Erythroid Transcription Factor GATA-1, subunit A"/>
    <property type="match status" value="1"/>
</dbReference>
<dbReference type="KEGG" id="spu:100894087"/>
<name>A0A7M7PLS7_STRPU</name>
<dbReference type="InterPro" id="IPR001628">
    <property type="entry name" value="Znf_hrmn_rcpt"/>
</dbReference>
<comment type="similarity">
    <text evidence="9">Belongs to the nuclear hormone receptor family.</text>
</comment>
<evidence type="ECO:0000256" key="3">
    <source>
        <dbReference type="ARBA" id="ARBA00022833"/>
    </source>
</evidence>
<feature type="compositionally biased region" description="Polar residues" evidence="10">
    <location>
        <begin position="73"/>
        <end position="84"/>
    </location>
</feature>
<keyword evidence="6 9" id="KW-0804">Transcription</keyword>
<dbReference type="GO" id="GO:0008270">
    <property type="term" value="F:zinc ion binding"/>
    <property type="evidence" value="ECO:0007669"/>
    <property type="project" value="UniProtKB-KW"/>
</dbReference>
<dbReference type="PROSITE" id="PS51030">
    <property type="entry name" value="NUCLEAR_REC_DBD_2"/>
    <property type="match status" value="1"/>
</dbReference>
<evidence type="ECO:0000313" key="14">
    <source>
        <dbReference type="Proteomes" id="UP000007110"/>
    </source>
</evidence>
<keyword evidence="7 9" id="KW-0675">Receptor</keyword>
<evidence type="ECO:0000256" key="9">
    <source>
        <dbReference type="RuleBase" id="RU004334"/>
    </source>
</evidence>
<dbReference type="GO" id="GO:0030154">
    <property type="term" value="P:cell differentiation"/>
    <property type="evidence" value="ECO:0000318"/>
    <property type="project" value="GO_Central"/>
</dbReference>
<keyword evidence="1 9" id="KW-0479">Metal-binding</keyword>
<dbReference type="PRINTS" id="PR00047">
    <property type="entry name" value="STROIDFINGER"/>
</dbReference>
<dbReference type="SMART" id="SM00399">
    <property type="entry name" value="ZnF_C4"/>
    <property type="match status" value="1"/>
</dbReference>
<reference evidence="14" key="1">
    <citation type="submission" date="2015-02" db="EMBL/GenBank/DDBJ databases">
        <title>Genome sequencing for Strongylocentrotus purpuratus.</title>
        <authorList>
            <person name="Murali S."/>
            <person name="Liu Y."/>
            <person name="Vee V."/>
            <person name="English A."/>
            <person name="Wang M."/>
            <person name="Skinner E."/>
            <person name="Han Y."/>
            <person name="Muzny D.M."/>
            <person name="Worley K.C."/>
            <person name="Gibbs R.A."/>
        </authorList>
    </citation>
    <scope>NUCLEOTIDE SEQUENCE</scope>
</reference>
<dbReference type="InterPro" id="IPR013088">
    <property type="entry name" value="Znf_NHR/GATA"/>
</dbReference>
<dbReference type="PANTHER" id="PTHR24083">
    <property type="entry name" value="NUCLEAR HORMONE RECEPTOR"/>
    <property type="match status" value="1"/>
</dbReference>
<dbReference type="InterPro" id="IPR000536">
    <property type="entry name" value="Nucl_hrmn_rcpt_lig-bd"/>
</dbReference>
<dbReference type="PRINTS" id="PR00398">
    <property type="entry name" value="STRDHORMONER"/>
</dbReference>
<dbReference type="AlphaFoldDB" id="A0A7M7PLS7"/>
<dbReference type="Pfam" id="PF00104">
    <property type="entry name" value="Hormone_recep"/>
    <property type="match status" value="1"/>
</dbReference>
<evidence type="ECO:0000256" key="1">
    <source>
        <dbReference type="ARBA" id="ARBA00022723"/>
    </source>
</evidence>
<evidence type="ECO:0000256" key="4">
    <source>
        <dbReference type="ARBA" id="ARBA00023015"/>
    </source>
</evidence>
<dbReference type="GeneID" id="100894087"/>
<sequence length="612" mass="67454">MSSDSSSCSLQGQSPTIHQEEPDEDSTSLESKTDVQPPEADCKPTMLQEKGHDTEIREGHMNVSPENCDDTPTETTCRSENGSPNHCDVNISPRQSPNLSSSSGSANANTPASETSIDVADNMISIHHLGNASSVSSVDPQLPTPPSQFTVSSLVGLGTTSISNPSGIINPTTGKAQSVHPGRAAVRGERGLDIPCQVCGDRSSGRHYGVYSCDGCRGFFKRSVRRNLAYVCRDGGRCIVNVPRRNQCQACRYRKCLAVNMNRDAVQHERAPRCFARPYNIPVTHSHSSPMEDSSSSAKSSFQVPRIPSLAEHQRPMMPFAPEQPSCFVPVVPDYMSRLPPKLTNQVAGMFGPPTTLTNQQVHLPHLMDVQRLATGTCATKDNMSEKQDSKPTYLPLPGSSIIHPYSVSPNRNTPLTSHDLLYEGAARLLFMTVKWARGMPAFLTLPFSDQAILLEESWGELFVLGACQWSLSAECGQLVSAETLNSLKKDQSDTSIQHDVRILQDIVCRVRELQADPMEFACLKALTLFRPDSRGLREVMTVERLQDETQLTLAEYNHAHYLTQRARFGKLLLLLPSVRSVRSKTLENLYFHRTIGSVPIERLLCDMFKSC</sequence>
<dbReference type="GO" id="GO:0000978">
    <property type="term" value="F:RNA polymerase II cis-regulatory region sequence-specific DNA binding"/>
    <property type="evidence" value="ECO:0000318"/>
    <property type="project" value="GO_Central"/>
</dbReference>
<keyword evidence="2 9" id="KW-0863">Zinc-finger</keyword>
<feature type="compositionally biased region" description="Low complexity" evidence="10">
    <location>
        <begin position="92"/>
        <end position="113"/>
    </location>
</feature>
<keyword evidence="5 9" id="KW-0238">DNA-binding</keyword>
<reference evidence="13" key="2">
    <citation type="submission" date="2021-01" db="UniProtKB">
        <authorList>
            <consortium name="EnsemblMetazoa"/>
        </authorList>
    </citation>
    <scope>IDENTIFICATION</scope>
</reference>
<dbReference type="GO" id="GO:0006357">
    <property type="term" value="P:regulation of transcription by RNA polymerase II"/>
    <property type="evidence" value="ECO:0000318"/>
    <property type="project" value="GO_Central"/>
</dbReference>